<protein>
    <recommendedName>
        <fullName evidence="4">DUF4794 domain-containing protein</fullName>
    </recommendedName>
</protein>
<dbReference type="VEuPathDB" id="VectorBase:GBRI039785"/>
<evidence type="ECO:0000256" key="1">
    <source>
        <dbReference type="SAM" id="SignalP"/>
    </source>
</evidence>
<dbReference type="EnsemblMetazoa" id="GBRI039785-RA">
    <property type="protein sequence ID" value="GBRI039785-PA"/>
    <property type="gene ID" value="GBRI039785"/>
</dbReference>
<reference evidence="3" key="1">
    <citation type="submission" date="2014-03" db="EMBL/GenBank/DDBJ databases">
        <authorList>
            <person name="Aksoy S."/>
            <person name="Warren W."/>
            <person name="Wilson R.K."/>
        </authorList>
    </citation>
    <scope>NUCLEOTIDE SEQUENCE [LARGE SCALE GENOMIC DNA]</scope>
    <source>
        <strain evidence="3">IAEA</strain>
    </source>
</reference>
<name>A0A1A9X0M6_9MUSC</name>
<dbReference type="Proteomes" id="UP000091820">
    <property type="component" value="Unassembled WGS sequence"/>
</dbReference>
<accession>A0A1A9X0M6</accession>
<evidence type="ECO:0008006" key="4">
    <source>
        <dbReference type="Google" id="ProtNLM"/>
    </source>
</evidence>
<feature type="chain" id="PRO_5008400945" description="DUF4794 domain-containing protein" evidence="1">
    <location>
        <begin position="26"/>
        <end position="101"/>
    </location>
</feature>
<proteinExistence type="predicted"/>
<keyword evidence="1" id="KW-0732">Signal</keyword>
<dbReference type="AlphaFoldDB" id="A0A1A9X0M6"/>
<reference evidence="2" key="2">
    <citation type="submission" date="2020-05" db="UniProtKB">
        <authorList>
            <consortium name="EnsemblMetazoa"/>
        </authorList>
    </citation>
    <scope>IDENTIFICATION</scope>
    <source>
        <strain evidence="2">IAEA</strain>
    </source>
</reference>
<evidence type="ECO:0000313" key="2">
    <source>
        <dbReference type="EnsemblMetazoa" id="GBRI039785-PA"/>
    </source>
</evidence>
<organism evidence="2 3">
    <name type="scientific">Glossina brevipalpis</name>
    <dbReference type="NCBI Taxonomy" id="37001"/>
    <lineage>
        <taxon>Eukaryota</taxon>
        <taxon>Metazoa</taxon>
        <taxon>Ecdysozoa</taxon>
        <taxon>Arthropoda</taxon>
        <taxon>Hexapoda</taxon>
        <taxon>Insecta</taxon>
        <taxon>Pterygota</taxon>
        <taxon>Neoptera</taxon>
        <taxon>Endopterygota</taxon>
        <taxon>Diptera</taxon>
        <taxon>Brachycera</taxon>
        <taxon>Muscomorpha</taxon>
        <taxon>Hippoboscoidea</taxon>
        <taxon>Glossinidae</taxon>
        <taxon>Glossina</taxon>
    </lineage>
</organism>
<evidence type="ECO:0000313" key="3">
    <source>
        <dbReference type="Proteomes" id="UP000091820"/>
    </source>
</evidence>
<feature type="signal peptide" evidence="1">
    <location>
        <begin position="1"/>
        <end position="25"/>
    </location>
</feature>
<keyword evidence="3" id="KW-1185">Reference proteome</keyword>
<sequence length="101" mass="11088">MFKFIIPLMIVSFSVIFSHLQSVVAIPRPGDFRDAAEEVDVPPEHRAAPPQTAQPSVPLYPRAIFPAMPGTYPLFFQTPNGFVPFANTYNAYPALAPTIAV</sequence>